<name>A0A7G6E4I8_THEFR</name>
<keyword evidence="2" id="KW-1185">Reference proteome</keyword>
<proteinExistence type="predicted"/>
<dbReference type="RefSeq" id="WP_034420636.1">
    <property type="nucleotide sequence ID" value="NZ_CP045798.1"/>
</dbReference>
<accession>A0A7G6E4I8</accession>
<gene>
    <name evidence="1" type="ORF">BR63_12150</name>
</gene>
<dbReference type="AlphaFoldDB" id="A0A7G6E4I8"/>
<dbReference type="KEGG" id="tfr:BR63_12150"/>
<protein>
    <submittedName>
        <fullName evidence="1">Uncharacterized protein</fullName>
    </submittedName>
</protein>
<dbReference type="Proteomes" id="UP000515847">
    <property type="component" value="Chromosome"/>
</dbReference>
<evidence type="ECO:0000313" key="2">
    <source>
        <dbReference type="Proteomes" id="UP000515847"/>
    </source>
</evidence>
<evidence type="ECO:0000313" key="1">
    <source>
        <dbReference type="EMBL" id="QNB46992.1"/>
    </source>
</evidence>
<sequence length="79" mass="9162">MNLKEIKEQVIQHLASISDEEFENELINAGIENSPALKQYEEGDIFINYQVGDPKTTWGYVYYKETKENITQLMYKGVA</sequence>
<dbReference type="EMBL" id="CP045798">
    <property type="protein sequence ID" value="QNB46992.1"/>
    <property type="molecule type" value="Genomic_DNA"/>
</dbReference>
<organism evidence="1 2">
    <name type="scientific">Thermanaerosceptrum fracticalcis</name>
    <dbReference type="NCBI Taxonomy" id="1712410"/>
    <lineage>
        <taxon>Bacteria</taxon>
        <taxon>Bacillati</taxon>
        <taxon>Bacillota</taxon>
        <taxon>Clostridia</taxon>
        <taxon>Eubacteriales</taxon>
        <taxon>Peptococcaceae</taxon>
        <taxon>Thermanaerosceptrum</taxon>
    </lineage>
</organism>
<reference evidence="1 2" key="1">
    <citation type="journal article" date="2019" name="Front. Microbiol.">
        <title>Thermoanaerosceptrum fracticalcis gen. nov. sp. nov., a Novel Fumarate-Fermenting Microorganism From a Deep Fractured Carbonate Aquifer of the US Great Basin.</title>
        <authorList>
            <person name="Hamilton-Brehm S.D."/>
            <person name="Stewart L.E."/>
            <person name="Zavarin M."/>
            <person name="Caldwell M."/>
            <person name="Lawson P.A."/>
            <person name="Onstott T.C."/>
            <person name="Grzymski J."/>
            <person name="Neveux I."/>
            <person name="Lollar B.S."/>
            <person name="Russell C.E."/>
            <person name="Moser D.P."/>
        </authorList>
    </citation>
    <scope>NUCLEOTIDE SEQUENCE [LARGE SCALE GENOMIC DNA]</scope>
    <source>
        <strain evidence="1 2">DRI-13</strain>
    </source>
</reference>